<name>A0A4R3NQ19_9GAMM</name>
<dbReference type="Gene3D" id="2.30.30.110">
    <property type="match status" value="1"/>
</dbReference>
<dbReference type="InterPro" id="IPR003477">
    <property type="entry name" value="PemK-like"/>
</dbReference>
<accession>A0A4R3NQ19</accession>
<dbReference type="PANTHER" id="PTHR33988:SF3">
    <property type="entry name" value="ENDORIBONUCLEASE TOXIN CHPB-RELATED"/>
    <property type="match status" value="1"/>
</dbReference>
<dbReference type="AlphaFoldDB" id="A0A4R3NQ19"/>
<organism evidence="1 2">
    <name type="scientific">Providencia alcalifaciens</name>
    <dbReference type="NCBI Taxonomy" id="126385"/>
    <lineage>
        <taxon>Bacteria</taxon>
        <taxon>Pseudomonadati</taxon>
        <taxon>Pseudomonadota</taxon>
        <taxon>Gammaproteobacteria</taxon>
        <taxon>Enterobacterales</taxon>
        <taxon>Morganellaceae</taxon>
        <taxon>Providencia</taxon>
    </lineage>
</organism>
<dbReference type="PANTHER" id="PTHR33988">
    <property type="entry name" value="ENDORIBONUCLEASE MAZF-RELATED"/>
    <property type="match status" value="1"/>
</dbReference>
<proteinExistence type="predicted"/>
<dbReference type="GO" id="GO:0006402">
    <property type="term" value="P:mRNA catabolic process"/>
    <property type="evidence" value="ECO:0007669"/>
    <property type="project" value="TreeGrafter"/>
</dbReference>
<dbReference type="OrthoDB" id="9808744at2"/>
<dbReference type="Pfam" id="PF02452">
    <property type="entry name" value="PemK_toxin"/>
    <property type="match status" value="1"/>
</dbReference>
<dbReference type="InterPro" id="IPR011067">
    <property type="entry name" value="Plasmid_toxin/cell-grow_inhib"/>
</dbReference>
<dbReference type="SUPFAM" id="SSF50118">
    <property type="entry name" value="Cell growth inhibitor/plasmid maintenance toxic component"/>
    <property type="match status" value="1"/>
</dbReference>
<dbReference type="Proteomes" id="UP000295055">
    <property type="component" value="Unassembled WGS sequence"/>
</dbReference>
<sequence length="122" mass="13335">MVKAKRPHKGQIWHINGDPVAGKEFKGPHYYLVVTDAQINTALGTSICVPITSGGNRARTQNVTVYLDGSSTDTGNITGCILCYQLRSLDLIARKATYSATLNEDIFEEVLSNIIDIIDPQI</sequence>
<gene>
    <name evidence="1" type="ORF">EC835_102371</name>
</gene>
<dbReference type="GO" id="GO:0016075">
    <property type="term" value="P:rRNA catabolic process"/>
    <property type="evidence" value="ECO:0007669"/>
    <property type="project" value="TreeGrafter"/>
</dbReference>
<dbReference type="GO" id="GO:0003677">
    <property type="term" value="F:DNA binding"/>
    <property type="evidence" value="ECO:0007669"/>
    <property type="project" value="InterPro"/>
</dbReference>
<dbReference type="EMBL" id="SMAS01000002">
    <property type="protein sequence ID" value="TCT36908.1"/>
    <property type="molecule type" value="Genomic_DNA"/>
</dbReference>
<evidence type="ECO:0000313" key="2">
    <source>
        <dbReference type="Proteomes" id="UP000295055"/>
    </source>
</evidence>
<comment type="caution">
    <text evidence="1">The sequence shown here is derived from an EMBL/GenBank/DDBJ whole genome shotgun (WGS) entry which is preliminary data.</text>
</comment>
<dbReference type="RefSeq" id="WP_132495590.1">
    <property type="nucleotide sequence ID" value="NZ_SMAS01000002.1"/>
</dbReference>
<evidence type="ECO:0000313" key="1">
    <source>
        <dbReference type="EMBL" id="TCT36908.1"/>
    </source>
</evidence>
<reference evidence="1 2" key="1">
    <citation type="submission" date="2019-03" db="EMBL/GenBank/DDBJ databases">
        <title>Genomic analyses of the natural microbiome of Caenorhabditis elegans.</title>
        <authorList>
            <person name="Samuel B."/>
        </authorList>
    </citation>
    <scope>NUCLEOTIDE SEQUENCE [LARGE SCALE GENOMIC DNA]</scope>
    <source>
        <strain evidence="1 2">JUb102</strain>
    </source>
</reference>
<dbReference type="GO" id="GO:0004521">
    <property type="term" value="F:RNA endonuclease activity"/>
    <property type="evidence" value="ECO:0007669"/>
    <property type="project" value="TreeGrafter"/>
</dbReference>
<protein>
    <submittedName>
        <fullName evidence="1">mRNA interferase ChpB</fullName>
    </submittedName>
</protein>